<keyword evidence="2" id="KW-1185">Reference proteome</keyword>
<dbReference type="EMBL" id="QKUF01000020">
    <property type="protein sequence ID" value="PZW24869.1"/>
    <property type="molecule type" value="Genomic_DNA"/>
</dbReference>
<protein>
    <submittedName>
        <fullName evidence="1">Uncharacterized protein</fullName>
    </submittedName>
</protein>
<dbReference type="Proteomes" id="UP000248806">
    <property type="component" value="Unassembled WGS sequence"/>
</dbReference>
<reference evidence="1 2" key="1">
    <citation type="submission" date="2018-06" db="EMBL/GenBank/DDBJ databases">
        <title>Genomic Encyclopedia of Archaeal and Bacterial Type Strains, Phase II (KMG-II): from individual species to whole genera.</title>
        <authorList>
            <person name="Goeker M."/>
        </authorList>
    </citation>
    <scope>NUCLEOTIDE SEQUENCE [LARGE SCALE GENOMIC DNA]</scope>
    <source>
        <strain evidence="1 2">ATCC BAA-1881</strain>
    </source>
</reference>
<organism evidence="1 2">
    <name type="scientific">Thermosporothrix hazakensis</name>
    <dbReference type="NCBI Taxonomy" id="644383"/>
    <lineage>
        <taxon>Bacteria</taxon>
        <taxon>Bacillati</taxon>
        <taxon>Chloroflexota</taxon>
        <taxon>Ktedonobacteria</taxon>
        <taxon>Ktedonobacterales</taxon>
        <taxon>Thermosporotrichaceae</taxon>
        <taxon>Thermosporothrix</taxon>
    </lineage>
</organism>
<proteinExistence type="predicted"/>
<dbReference type="AlphaFoldDB" id="A0A326U5B1"/>
<evidence type="ECO:0000313" key="2">
    <source>
        <dbReference type="Proteomes" id="UP000248806"/>
    </source>
</evidence>
<name>A0A326U5B1_THEHA</name>
<gene>
    <name evidence="1" type="ORF">EI42_04477</name>
</gene>
<comment type="caution">
    <text evidence="1">The sequence shown here is derived from an EMBL/GenBank/DDBJ whole genome shotgun (WGS) entry which is preliminary data.</text>
</comment>
<evidence type="ECO:0000313" key="1">
    <source>
        <dbReference type="EMBL" id="PZW24869.1"/>
    </source>
</evidence>
<accession>A0A326U5B1</accession>
<sequence length="54" mass="6277">MKASSVPRPDVYAWNKNTLFLKYTTSFPLCLDRSSVFEESREVVGRTGDISYWQ</sequence>